<feature type="region of interest" description="Disordered" evidence="4">
    <location>
        <begin position="1"/>
        <end position="98"/>
    </location>
</feature>
<dbReference type="Proteomes" id="UP001224674">
    <property type="component" value="Chromosome"/>
</dbReference>
<dbReference type="InterPro" id="IPR009003">
    <property type="entry name" value="Peptidase_S1_PA"/>
</dbReference>
<keyword evidence="3" id="KW-0378">Hydrolase</keyword>
<keyword evidence="8" id="KW-1185">Reference proteome</keyword>
<reference evidence="7 8" key="1">
    <citation type="submission" date="2023-03" db="EMBL/GenBank/DDBJ databases">
        <title>Complete genome sequences of several Auritidibacter ignavus strains isolated from ear infections.</title>
        <authorList>
            <person name="Baehr T."/>
            <person name="Baumhoegger A.M."/>
        </authorList>
    </citation>
    <scope>NUCLEOTIDE SEQUENCE [LARGE SCALE GENOMIC DNA]</scope>
    <source>
        <strain evidence="7 8">BABAE-6</strain>
    </source>
</reference>
<dbReference type="CDD" id="cd06779">
    <property type="entry name" value="cpPDZ_Deg_HtrA-like"/>
    <property type="match status" value="1"/>
</dbReference>
<evidence type="ECO:0000313" key="7">
    <source>
        <dbReference type="EMBL" id="WGH93288.1"/>
    </source>
</evidence>
<feature type="region of interest" description="Disordered" evidence="4">
    <location>
        <begin position="418"/>
        <end position="437"/>
    </location>
</feature>
<feature type="region of interest" description="Disordered" evidence="4">
    <location>
        <begin position="139"/>
        <end position="161"/>
    </location>
</feature>
<feature type="compositionally biased region" description="Low complexity" evidence="4">
    <location>
        <begin position="1"/>
        <end position="21"/>
    </location>
</feature>
<evidence type="ECO:0000256" key="3">
    <source>
        <dbReference type="ARBA" id="ARBA00022801"/>
    </source>
</evidence>
<sequence length="520" mass="51054">MSESGNLNNSQNPENSSSQPGGNMPPFPSQRPAGAPATPSEADESTGPVFPPAGAEQNAQSPGQPPYATAPLDGASALGPSDQTGSAQHGHDAPEQQHKKSFGLPAVLTIALLAGLLGGGIGAGALYGFSALNDDSSGVFSAEDRSGDRSGNTGGVNREENTTLVTDAAATASPSVVTISAASSSGAGSGSGVILDDQGHILTNTHVVTLGGATGDAELSVQTADSRVYTAEVVGTDPLSDLAVIKIDAEGLTPIEMGSSSDLNVGDQTIAIGAPLGLSGTVTDGIVSQMDRTIAVQSSAAPEPDSGPGSGGDDDGLFEFHFPGQQEQSQSSGVIHINVIQSDAAINPGNSGGALVDSQGRLIGINVAIASAGGSSGGEQGNIGLGFAIPVDYAQRVAGELIENGEATHGALGVSVTPEAARTDGSESAGPLAPGSGGGGAFAAGARVVDVADGSPADEAGIQEGDVITSADGKPTADSQALTATVREHAAGSEITLGVTRDGEQQEVQVTLGDESQLGN</sequence>
<feature type="region of interest" description="Disordered" evidence="4">
    <location>
        <begin position="296"/>
        <end position="320"/>
    </location>
</feature>
<proteinExistence type="inferred from homology"/>
<evidence type="ECO:0000259" key="6">
    <source>
        <dbReference type="PROSITE" id="PS50106"/>
    </source>
</evidence>
<dbReference type="InterPro" id="IPR036034">
    <property type="entry name" value="PDZ_sf"/>
</dbReference>
<dbReference type="InterPro" id="IPR001478">
    <property type="entry name" value="PDZ"/>
</dbReference>
<comment type="similarity">
    <text evidence="1">Belongs to the peptidase S1C family.</text>
</comment>
<keyword evidence="2" id="KW-0645">Protease</keyword>
<keyword evidence="5" id="KW-0812">Transmembrane</keyword>
<dbReference type="PROSITE" id="PS50106">
    <property type="entry name" value="PDZ"/>
    <property type="match status" value="1"/>
</dbReference>
<evidence type="ECO:0000256" key="1">
    <source>
        <dbReference type="ARBA" id="ARBA00010541"/>
    </source>
</evidence>
<dbReference type="SUPFAM" id="SSF50156">
    <property type="entry name" value="PDZ domain-like"/>
    <property type="match status" value="1"/>
</dbReference>
<dbReference type="Gene3D" id="2.30.42.10">
    <property type="match status" value="1"/>
</dbReference>
<evidence type="ECO:0000256" key="2">
    <source>
        <dbReference type="ARBA" id="ARBA00022670"/>
    </source>
</evidence>
<dbReference type="InterPro" id="IPR043504">
    <property type="entry name" value="Peptidase_S1_PA_chymotrypsin"/>
</dbReference>
<evidence type="ECO:0000313" key="8">
    <source>
        <dbReference type="Proteomes" id="UP001224674"/>
    </source>
</evidence>
<dbReference type="InterPro" id="IPR051201">
    <property type="entry name" value="Chloro_Bact_Ser_Proteases"/>
</dbReference>
<dbReference type="SUPFAM" id="SSF50494">
    <property type="entry name" value="Trypsin-like serine proteases"/>
    <property type="match status" value="1"/>
</dbReference>
<dbReference type="Pfam" id="PF13365">
    <property type="entry name" value="Trypsin_2"/>
    <property type="match status" value="1"/>
</dbReference>
<dbReference type="PANTHER" id="PTHR43343">
    <property type="entry name" value="PEPTIDASE S12"/>
    <property type="match status" value="1"/>
</dbReference>
<dbReference type="PANTHER" id="PTHR43343:SF3">
    <property type="entry name" value="PROTEASE DO-LIKE 8, CHLOROPLASTIC"/>
    <property type="match status" value="1"/>
</dbReference>
<dbReference type="PRINTS" id="PR00834">
    <property type="entry name" value="PROTEASES2C"/>
</dbReference>
<dbReference type="GO" id="GO:0004252">
    <property type="term" value="F:serine-type endopeptidase activity"/>
    <property type="evidence" value="ECO:0007669"/>
    <property type="project" value="InterPro"/>
</dbReference>
<dbReference type="Gene3D" id="2.40.10.10">
    <property type="entry name" value="Trypsin-like serine proteases"/>
    <property type="match status" value="2"/>
</dbReference>
<dbReference type="Pfam" id="PF13180">
    <property type="entry name" value="PDZ_2"/>
    <property type="match status" value="1"/>
</dbReference>
<feature type="region of interest" description="Disordered" evidence="4">
    <location>
        <begin position="456"/>
        <end position="481"/>
    </location>
</feature>
<keyword evidence="5" id="KW-0472">Membrane</keyword>
<accession>A0AAJ6AH34</accession>
<dbReference type="GO" id="GO:0006508">
    <property type="term" value="P:proteolysis"/>
    <property type="evidence" value="ECO:0007669"/>
    <property type="project" value="UniProtKB-KW"/>
</dbReference>
<feature type="domain" description="PDZ" evidence="6">
    <location>
        <begin position="401"/>
        <end position="503"/>
    </location>
</feature>
<dbReference type="AlphaFoldDB" id="A0AAJ6AH34"/>
<dbReference type="RefSeq" id="WP_110100399.1">
    <property type="nucleotide sequence ID" value="NZ_CP122561.1"/>
</dbReference>
<dbReference type="SMART" id="SM00228">
    <property type="entry name" value="PDZ"/>
    <property type="match status" value="1"/>
</dbReference>
<feature type="transmembrane region" description="Helical" evidence="5">
    <location>
        <begin position="106"/>
        <end position="129"/>
    </location>
</feature>
<protein>
    <submittedName>
        <fullName evidence="7">Trypsin-like peptidase domain-containing protein</fullName>
    </submittedName>
</protein>
<dbReference type="InterPro" id="IPR001940">
    <property type="entry name" value="Peptidase_S1C"/>
</dbReference>
<organism evidence="7 8">
    <name type="scientific">Auritidibacter ignavus</name>
    <dbReference type="NCBI Taxonomy" id="678932"/>
    <lineage>
        <taxon>Bacteria</taxon>
        <taxon>Bacillati</taxon>
        <taxon>Actinomycetota</taxon>
        <taxon>Actinomycetes</taxon>
        <taxon>Micrococcales</taxon>
        <taxon>Micrococcaceae</taxon>
        <taxon>Auritidibacter</taxon>
    </lineage>
</organism>
<feature type="compositionally biased region" description="Basic and acidic residues" evidence="4">
    <location>
        <begin position="89"/>
        <end position="98"/>
    </location>
</feature>
<evidence type="ECO:0000256" key="4">
    <source>
        <dbReference type="SAM" id="MobiDB-lite"/>
    </source>
</evidence>
<keyword evidence="5" id="KW-1133">Transmembrane helix</keyword>
<dbReference type="EMBL" id="CP122566">
    <property type="protein sequence ID" value="WGH93288.1"/>
    <property type="molecule type" value="Genomic_DNA"/>
</dbReference>
<name>A0AAJ6AH34_9MICC</name>
<evidence type="ECO:0000256" key="5">
    <source>
        <dbReference type="SAM" id="Phobius"/>
    </source>
</evidence>
<gene>
    <name evidence="7" type="ORF">QDX21_00255</name>
</gene>
<feature type="region of interest" description="Disordered" evidence="4">
    <location>
        <begin position="493"/>
        <end position="520"/>
    </location>
</feature>